<evidence type="ECO:0000256" key="5">
    <source>
        <dbReference type="ARBA" id="ARBA00022692"/>
    </source>
</evidence>
<accession>A0ABY3SD24</accession>
<dbReference type="Pfam" id="PF02518">
    <property type="entry name" value="HATPase_c"/>
    <property type="match status" value="1"/>
</dbReference>
<evidence type="ECO:0000256" key="1">
    <source>
        <dbReference type="ARBA" id="ARBA00004651"/>
    </source>
</evidence>
<dbReference type="CDD" id="cd06225">
    <property type="entry name" value="HAMP"/>
    <property type="match status" value="1"/>
</dbReference>
<dbReference type="Pfam" id="PF06580">
    <property type="entry name" value="His_kinase"/>
    <property type="match status" value="1"/>
</dbReference>
<evidence type="ECO:0000256" key="10">
    <source>
        <dbReference type="ARBA" id="ARBA00023012"/>
    </source>
</evidence>
<keyword evidence="7 14" id="KW-0418">Kinase</keyword>
<keyword evidence="3" id="KW-0597">Phosphoprotein</keyword>
<dbReference type="InterPro" id="IPR010559">
    <property type="entry name" value="Sig_transdc_His_kin_internal"/>
</dbReference>
<evidence type="ECO:0000256" key="8">
    <source>
        <dbReference type="ARBA" id="ARBA00022840"/>
    </source>
</evidence>
<protein>
    <submittedName>
        <fullName evidence="14">Histidine kinase</fullName>
    </submittedName>
</protein>
<dbReference type="InterPro" id="IPR036890">
    <property type="entry name" value="HATPase_C_sf"/>
</dbReference>
<evidence type="ECO:0000313" key="14">
    <source>
        <dbReference type="EMBL" id="UJF31841.1"/>
    </source>
</evidence>
<name>A0ABY3SD24_9BACL</name>
<proteinExistence type="predicted"/>
<evidence type="ECO:0000256" key="12">
    <source>
        <dbReference type="SAM" id="Phobius"/>
    </source>
</evidence>
<dbReference type="Gene3D" id="3.30.565.10">
    <property type="entry name" value="Histidine kinase-like ATPase, C-terminal domain"/>
    <property type="match status" value="1"/>
</dbReference>
<feature type="transmembrane region" description="Helical" evidence="12">
    <location>
        <begin position="321"/>
        <end position="340"/>
    </location>
</feature>
<keyword evidence="10" id="KW-0902">Two-component regulatory system</keyword>
<evidence type="ECO:0000256" key="7">
    <source>
        <dbReference type="ARBA" id="ARBA00022777"/>
    </source>
</evidence>
<dbReference type="InterPro" id="IPR003594">
    <property type="entry name" value="HATPase_dom"/>
</dbReference>
<feature type="transmembrane region" description="Helical" evidence="12">
    <location>
        <begin position="12"/>
        <end position="32"/>
    </location>
</feature>
<dbReference type="GO" id="GO:0016301">
    <property type="term" value="F:kinase activity"/>
    <property type="evidence" value="ECO:0007669"/>
    <property type="project" value="UniProtKB-KW"/>
</dbReference>
<dbReference type="PROSITE" id="PS50885">
    <property type="entry name" value="HAMP"/>
    <property type="match status" value="1"/>
</dbReference>
<evidence type="ECO:0000256" key="6">
    <source>
        <dbReference type="ARBA" id="ARBA00022741"/>
    </source>
</evidence>
<keyword evidence="15" id="KW-1185">Reference proteome</keyword>
<dbReference type="InterPro" id="IPR050640">
    <property type="entry name" value="Bact_2-comp_sensor_kinase"/>
</dbReference>
<comment type="subcellular location">
    <subcellularLocation>
        <location evidence="1">Cell membrane</location>
        <topology evidence="1">Multi-pass membrane protein</topology>
    </subcellularLocation>
</comment>
<dbReference type="RefSeq" id="WP_235118186.1">
    <property type="nucleotide sequence ID" value="NZ_CP090978.1"/>
</dbReference>
<dbReference type="PANTHER" id="PTHR34220:SF11">
    <property type="entry name" value="SENSOR PROTEIN KINASE HPTS"/>
    <property type="match status" value="1"/>
</dbReference>
<dbReference type="Proteomes" id="UP001649230">
    <property type="component" value="Chromosome"/>
</dbReference>
<dbReference type="SMART" id="SM00304">
    <property type="entry name" value="HAMP"/>
    <property type="match status" value="1"/>
</dbReference>
<feature type="domain" description="HAMP" evidence="13">
    <location>
        <begin position="340"/>
        <end position="392"/>
    </location>
</feature>
<keyword evidence="2" id="KW-1003">Cell membrane</keyword>
<keyword evidence="5 12" id="KW-0812">Transmembrane</keyword>
<reference evidence="14 15" key="1">
    <citation type="journal article" date="2024" name="Int. J. Syst. Evol. Microbiol.">
        <title>Paenibacillus hexagrammi sp. nov., a novel bacterium isolated from the gut content of Hexagrammos agrammus.</title>
        <authorList>
            <person name="Jung H.K."/>
            <person name="Kim D.G."/>
            <person name="Zin H."/>
            <person name="Park J."/>
            <person name="Jung H."/>
            <person name="Kim Y.O."/>
            <person name="Kong H.J."/>
            <person name="Kim J.W."/>
            <person name="Kim Y.S."/>
        </authorList>
    </citation>
    <scope>NUCLEOTIDE SEQUENCE [LARGE SCALE GENOMIC DNA]</scope>
    <source>
        <strain evidence="14 15">YPD9-1</strain>
    </source>
</reference>
<keyword evidence="11 12" id="KW-0472">Membrane</keyword>
<dbReference type="EMBL" id="CP090978">
    <property type="protein sequence ID" value="UJF31841.1"/>
    <property type="molecule type" value="Genomic_DNA"/>
</dbReference>
<evidence type="ECO:0000256" key="11">
    <source>
        <dbReference type="ARBA" id="ARBA00023136"/>
    </source>
</evidence>
<keyword evidence="8" id="KW-0067">ATP-binding</keyword>
<dbReference type="Pfam" id="PF00672">
    <property type="entry name" value="HAMP"/>
    <property type="match status" value="1"/>
</dbReference>
<gene>
    <name evidence="14" type="ORF">L0M14_19000</name>
</gene>
<keyword evidence="6" id="KW-0547">Nucleotide-binding</keyword>
<evidence type="ECO:0000256" key="4">
    <source>
        <dbReference type="ARBA" id="ARBA00022679"/>
    </source>
</evidence>
<dbReference type="SUPFAM" id="SSF55874">
    <property type="entry name" value="ATPase domain of HSP90 chaperone/DNA topoisomerase II/histidine kinase"/>
    <property type="match status" value="1"/>
</dbReference>
<evidence type="ECO:0000256" key="3">
    <source>
        <dbReference type="ARBA" id="ARBA00022553"/>
    </source>
</evidence>
<keyword evidence="4" id="KW-0808">Transferase</keyword>
<evidence type="ECO:0000256" key="9">
    <source>
        <dbReference type="ARBA" id="ARBA00022989"/>
    </source>
</evidence>
<sequence>MFPKSIRSKLMSLMLITTLIPAGISITVTYFVTKSTITEKSIAENTRILSLGEDNMSNYLGGIHQLIMSVYSGINLPNSLYTSLLNAKPVSSAPYSLGSTDIRDIVSNQLFNMYQSNKDIYQIHLFVVANKQSNTLLNGFFRRERNDAYIPVIAVKGDKRPVVEPIHLDHRYGLKTNIPNLKSGTTEVMSVHVPIYRTPSDEAMAYLSIDLRASGLEAITKSMFDPTAEQIFLVDGQGDIIYASEAAMSGKNIQIGWDQARKDQMRKDQMRKDQMSGYYRWQDGIVFFQRVDSPLFEGWLLKRVHDHYLYEETRKITGINAGIGTLFLIIGAAASVLISFRFTSPIKKLIAFTQKVQTGQFNAQVDVENEDEIGLLTRKITGMTATIHQLIENEYRLEIANKTNQLKALQAQINPHFLYNALQSIATTSLRYQAVKVYDLIYSLGSMMRYAMATEETSVTLETEMEHVHNYLLLQQERFGGELSVQVDVEPSARQCKIPKMIIQPLVENVFKHGFADSIQQGQIHIEIKLETTDRLIISVSDNGKGMSENMMNLIEVELSKKSVVANDKIGLINVLARLRLHVGQEAKLLMRPNEPSGLKVVIQIPING</sequence>
<evidence type="ECO:0000256" key="2">
    <source>
        <dbReference type="ARBA" id="ARBA00022475"/>
    </source>
</evidence>
<dbReference type="PANTHER" id="PTHR34220">
    <property type="entry name" value="SENSOR HISTIDINE KINASE YPDA"/>
    <property type="match status" value="1"/>
</dbReference>
<evidence type="ECO:0000313" key="15">
    <source>
        <dbReference type="Proteomes" id="UP001649230"/>
    </source>
</evidence>
<dbReference type="InterPro" id="IPR003660">
    <property type="entry name" value="HAMP_dom"/>
</dbReference>
<dbReference type="Gene3D" id="6.10.340.10">
    <property type="match status" value="1"/>
</dbReference>
<evidence type="ECO:0000259" key="13">
    <source>
        <dbReference type="PROSITE" id="PS50885"/>
    </source>
</evidence>
<organism evidence="14 15">
    <name type="scientific">Paenibacillus hexagrammi</name>
    <dbReference type="NCBI Taxonomy" id="2908839"/>
    <lineage>
        <taxon>Bacteria</taxon>
        <taxon>Bacillati</taxon>
        <taxon>Bacillota</taxon>
        <taxon>Bacilli</taxon>
        <taxon>Bacillales</taxon>
        <taxon>Paenibacillaceae</taxon>
        <taxon>Paenibacillus</taxon>
    </lineage>
</organism>
<dbReference type="SUPFAM" id="SSF158472">
    <property type="entry name" value="HAMP domain-like"/>
    <property type="match status" value="1"/>
</dbReference>
<keyword evidence="9 12" id="KW-1133">Transmembrane helix</keyword>